<dbReference type="HAMAP" id="MF_01643">
    <property type="entry name" value="PurT"/>
    <property type="match status" value="1"/>
</dbReference>
<dbReference type="InterPro" id="IPR011054">
    <property type="entry name" value="Rudment_hybrid_motif"/>
</dbReference>
<dbReference type="GO" id="GO:0004644">
    <property type="term" value="F:phosphoribosylglycinamide formyltransferase activity"/>
    <property type="evidence" value="ECO:0007669"/>
    <property type="project" value="InterPro"/>
</dbReference>
<feature type="region of interest" description="Disordered" evidence="8">
    <location>
        <begin position="15"/>
        <end position="35"/>
    </location>
</feature>
<organism evidence="10 11">
    <name type="scientific">Scardovia wiggsiae F0424</name>
    <dbReference type="NCBI Taxonomy" id="857290"/>
    <lineage>
        <taxon>Bacteria</taxon>
        <taxon>Bacillati</taxon>
        <taxon>Actinomycetota</taxon>
        <taxon>Actinomycetes</taxon>
        <taxon>Bifidobacteriales</taxon>
        <taxon>Bifidobacteriaceae</taxon>
        <taxon>Scardovia</taxon>
    </lineage>
</organism>
<dbReference type="InterPro" id="IPR005862">
    <property type="entry name" value="PurT"/>
</dbReference>
<evidence type="ECO:0000313" key="10">
    <source>
        <dbReference type="EMBL" id="EJD65250.1"/>
    </source>
</evidence>
<evidence type="ECO:0000256" key="7">
    <source>
        <dbReference type="HAMAP-Rule" id="MF_01643"/>
    </source>
</evidence>
<dbReference type="Proteomes" id="UP000006415">
    <property type="component" value="Unassembled WGS sequence"/>
</dbReference>
<dbReference type="Gene3D" id="3.30.470.20">
    <property type="entry name" value="ATP-grasp fold, B domain"/>
    <property type="match status" value="1"/>
</dbReference>
<dbReference type="STRING" id="857290.HMPREF9156_00014"/>
<dbReference type="Pfam" id="PF02222">
    <property type="entry name" value="ATP-grasp"/>
    <property type="match status" value="1"/>
</dbReference>
<proteinExistence type="inferred from homology"/>
<dbReference type="PANTHER" id="PTHR43055">
    <property type="entry name" value="FORMATE-DEPENDENT PHOSPHORIBOSYLGLYCINAMIDE FORMYLTRANSFERASE"/>
    <property type="match status" value="1"/>
</dbReference>
<feature type="binding site" evidence="7">
    <location>
        <position position="309"/>
    </location>
    <ligand>
        <name>Mg(2+)</name>
        <dbReference type="ChEBI" id="CHEBI:18420"/>
    </ligand>
</feature>
<feature type="binding site" evidence="7">
    <location>
        <position position="184"/>
    </location>
    <ligand>
        <name>ATP</name>
        <dbReference type="ChEBI" id="CHEBI:30616"/>
    </ligand>
</feature>
<name>J0D5J3_9BIFI</name>
<dbReference type="NCBIfam" id="NF006766">
    <property type="entry name" value="PRK09288.1"/>
    <property type="match status" value="1"/>
</dbReference>
<evidence type="ECO:0000313" key="11">
    <source>
        <dbReference type="Proteomes" id="UP000006415"/>
    </source>
</evidence>
<evidence type="ECO:0000256" key="1">
    <source>
        <dbReference type="ARBA" id="ARBA00022598"/>
    </source>
</evidence>
<keyword evidence="11" id="KW-1185">Reference proteome</keyword>
<dbReference type="GO" id="GO:0005829">
    <property type="term" value="C:cytosol"/>
    <property type="evidence" value="ECO:0007669"/>
    <property type="project" value="TreeGrafter"/>
</dbReference>
<dbReference type="InterPro" id="IPR003135">
    <property type="entry name" value="ATP-grasp_carboxylate-amine"/>
</dbReference>
<reference evidence="10 11" key="1">
    <citation type="submission" date="2012-01" db="EMBL/GenBank/DDBJ databases">
        <title>The Genome Sequence of Scardovia wiggsiae F0424.</title>
        <authorList>
            <consortium name="The Broad Institute Genome Sequencing Platform"/>
            <person name="Earl A."/>
            <person name="Ward D."/>
            <person name="Feldgarden M."/>
            <person name="Gevers D."/>
            <person name="Izard J."/>
            <person name="Ganesan A."/>
            <person name="Baranova O.V."/>
            <person name="Blanton J.M."/>
            <person name="Tanner A.C."/>
            <person name="Mathney J."/>
            <person name="Dewhirst F.E."/>
            <person name="Young S.K."/>
            <person name="Zeng Q."/>
            <person name="Gargeya S."/>
            <person name="Fitzgerald M."/>
            <person name="Haas B."/>
            <person name="Abouelleil A."/>
            <person name="Alvarado L."/>
            <person name="Arachchi H.M."/>
            <person name="Berlin A."/>
            <person name="Chapman S.B."/>
            <person name="Gearin G."/>
            <person name="Goldberg J."/>
            <person name="Griggs A."/>
            <person name="Gujja S."/>
            <person name="Hansen M."/>
            <person name="Heiman D."/>
            <person name="Howarth C."/>
            <person name="Larimer J."/>
            <person name="Lui A."/>
            <person name="MacDonald P.J.P."/>
            <person name="McCowen C."/>
            <person name="Montmayeur A."/>
            <person name="Murphy C."/>
            <person name="Neiman D."/>
            <person name="Pearson M."/>
            <person name="Priest M."/>
            <person name="Roberts A."/>
            <person name="Saif S."/>
            <person name="Shea T."/>
            <person name="Sisk P."/>
            <person name="Stolte C."/>
            <person name="Sykes S."/>
            <person name="Wortman J."/>
            <person name="Nusbaum C."/>
            <person name="Birren B."/>
        </authorList>
    </citation>
    <scope>NUCLEOTIDE SEQUENCE [LARGE SCALE GENOMIC DNA]</scope>
    <source>
        <strain evidence="10 11">F0424</strain>
    </source>
</reference>
<feature type="binding site" evidence="7">
    <location>
        <begin position="410"/>
        <end position="411"/>
    </location>
    <ligand>
        <name>N(1)-(5-phospho-beta-D-ribosyl)glycinamide</name>
        <dbReference type="ChEBI" id="CHEBI:143788"/>
    </ligand>
</feature>
<feature type="binding site" evidence="7">
    <location>
        <begin position="228"/>
        <end position="231"/>
    </location>
    <ligand>
        <name>ATP</name>
        <dbReference type="ChEBI" id="CHEBI:30616"/>
    </ligand>
</feature>
<comment type="function">
    <text evidence="7">Involved in the de novo purine biosynthesis. Catalyzes the transfer of formate to 5-phospho-ribosyl-glycinamide (GAR), producing 5-phospho-ribosyl-N-formylglycinamide (FGAR). Formate is provided by PurU via hydrolysis of 10-formyl-tetrahydrofolate.</text>
</comment>
<comment type="subunit">
    <text evidence="7">Homodimer.</text>
</comment>
<dbReference type="Gene3D" id="3.40.50.20">
    <property type="match status" value="1"/>
</dbReference>
<evidence type="ECO:0000259" key="9">
    <source>
        <dbReference type="PROSITE" id="PS50975"/>
    </source>
</evidence>
<dbReference type="SUPFAM" id="SSF56059">
    <property type="entry name" value="Glutathione synthetase ATP-binding domain-like"/>
    <property type="match status" value="1"/>
</dbReference>
<feature type="binding site" evidence="7">
    <location>
        <position position="329"/>
    </location>
    <ligand>
        <name>N(1)-(5-phospho-beta-D-ribosyl)glycinamide</name>
        <dbReference type="ChEBI" id="CHEBI:143788"/>
    </ligand>
</feature>
<comment type="pathway">
    <text evidence="7">Purine metabolism; IMP biosynthesis via de novo pathway; N(2)-formyl-N(1)-(5-phospho-D-ribosyl)glycinamide from N(1)-(5-phospho-D-ribosyl)glycinamide (formate route): step 1/1.</text>
</comment>
<sequence>MSTISDWHVGVPYTENTAADGSSSRNSADTAQDALPDRHHTVRVMLLGSGELGKEIAIELMRLGAWVCAADSYAHAPAMHIAHESRVLDMSDSDALQNAVTEIHPDIIVPEVEAIATQVLTRAAGLGIQVTPSAAAAQVCMDREALRTLAHDGLGLPTVPYLFAGSLSELRSKAAIIGFPCVVKPVMSSSGHGQSIVYGQGQLEEAWSEAQSGRRAAHEGEVSRVIIEALAPLDYELTILTVASSSGVAACSPIRHIQENGDYRESWQPAHTPEAVMAEASSIAHRITEGLVDAAQENGELGWGVYGVEIFVLSDGHVLFNEVSPRPHDTGMVTLISQDLSEFALHARAILGIPVPQNSVGLAHPGYVSASRAIVIQGEGQASFSNLARALRIPHSDLRIFGKPGIHGRRRMGVALAYASDETKAREAAAQTAQGLTVTVSPIKSA</sequence>
<dbReference type="UniPathway" id="UPA00074">
    <property type="reaction ID" value="UER00127"/>
</dbReference>
<dbReference type="AlphaFoldDB" id="J0D5J3"/>
<feature type="binding site" evidence="7">
    <location>
        <position position="143"/>
    </location>
    <ligand>
        <name>ATP</name>
        <dbReference type="ChEBI" id="CHEBI:30616"/>
    </ligand>
</feature>
<dbReference type="SUPFAM" id="SSF51246">
    <property type="entry name" value="Rudiment single hybrid motif"/>
    <property type="match status" value="1"/>
</dbReference>
<dbReference type="InterPro" id="IPR054350">
    <property type="entry name" value="PurT/PurK_preATP-grasp"/>
</dbReference>
<evidence type="ECO:0000256" key="5">
    <source>
        <dbReference type="ARBA" id="ARBA00022840"/>
    </source>
</evidence>
<dbReference type="RefSeq" id="WP_007147082.1">
    <property type="nucleotide sequence ID" value="NZ_AKCI01000001.1"/>
</dbReference>
<feature type="binding site" evidence="7">
    <location>
        <begin position="189"/>
        <end position="194"/>
    </location>
    <ligand>
        <name>ATP</name>
        <dbReference type="ChEBI" id="CHEBI:30616"/>
    </ligand>
</feature>
<accession>J0D5J3</accession>
<feature type="binding site" evidence="7">
    <location>
        <position position="236"/>
    </location>
    <ligand>
        <name>ATP</name>
        <dbReference type="ChEBI" id="CHEBI:30616"/>
    </ligand>
</feature>
<evidence type="ECO:0000256" key="3">
    <source>
        <dbReference type="ARBA" id="ARBA00022741"/>
    </source>
</evidence>
<evidence type="ECO:0000256" key="8">
    <source>
        <dbReference type="SAM" id="MobiDB-lite"/>
    </source>
</evidence>
<dbReference type="InterPro" id="IPR011761">
    <property type="entry name" value="ATP-grasp"/>
</dbReference>
<dbReference type="EMBL" id="AGZS01000001">
    <property type="protein sequence ID" value="EJD65250.1"/>
    <property type="molecule type" value="Genomic_DNA"/>
</dbReference>
<protein>
    <recommendedName>
        <fullName evidence="7">Formate-dependent phosphoribosylglycinamide formyltransferase</fullName>
        <ecNumber evidence="7">6.3.1.21</ecNumber>
    </recommendedName>
    <alternativeName>
        <fullName evidence="7">5'-phosphoribosylglycinamide transformylase 2</fullName>
    </alternativeName>
    <alternativeName>
        <fullName evidence="7">Formate-dependent GAR transformylase</fullName>
    </alternativeName>
    <alternativeName>
        <fullName evidence="7">GAR transformylase 2</fullName>
        <shortName evidence="7">GART 2</shortName>
    </alternativeName>
    <alternativeName>
        <fullName evidence="7">Non-folate glycinamide ribonucleotide transformylase</fullName>
    </alternativeName>
    <alternativeName>
        <fullName evidence="7">Phosphoribosylglycinamide formyltransferase 2</fullName>
    </alternativeName>
</protein>
<feature type="binding site" evidence="7">
    <location>
        <position position="111"/>
    </location>
    <ligand>
        <name>N(1)-(5-phospho-beta-D-ribosyl)glycinamide</name>
        <dbReference type="ChEBI" id="CHEBI:143788"/>
    </ligand>
</feature>
<feature type="domain" description="ATP-grasp" evidence="9">
    <location>
        <begin position="148"/>
        <end position="351"/>
    </location>
</feature>
<evidence type="ECO:0000256" key="4">
    <source>
        <dbReference type="ARBA" id="ARBA00022755"/>
    </source>
</evidence>
<dbReference type="GO" id="GO:0043815">
    <property type="term" value="F:phosphoribosylglycinamide formyltransferase 2 activity"/>
    <property type="evidence" value="ECO:0007669"/>
    <property type="project" value="UniProtKB-UniRule"/>
</dbReference>
<comment type="catalytic activity">
    <reaction evidence="7">
        <text>N(1)-(5-phospho-beta-D-ribosyl)glycinamide + formate + ATP = N(2)-formyl-N(1)-(5-phospho-beta-D-ribosyl)glycinamide + ADP + phosphate + H(+)</text>
        <dbReference type="Rhea" id="RHEA:24829"/>
        <dbReference type="ChEBI" id="CHEBI:15378"/>
        <dbReference type="ChEBI" id="CHEBI:15740"/>
        <dbReference type="ChEBI" id="CHEBI:30616"/>
        <dbReference type="ChEBI" id="CHEBI:43474"/>
        <dbReference type="ChEBI" id="CHEBI:143788"/>
        <dbReference type="ChEBI" id="CHEBI:147286"/>
        <dbReference type="ChEBI" id="CHEBI:456216"/>
        <dbReference type="EC" id="6.3.1.21"/>
    </reaction>
</comment>
<keyword evidence="2 7" id="KW-0479">Metal-binding</keyword>
<dbReference type="PANTHER" id="PTHR43055:SF1">
    <property type="entry name" value="FORMATE-DEPENDENT PHOSPHORIBOSYLGLYCINAMIDE FORMYLTRANSFERASE"/>
    <property type="match status" value="1"/>
</dbReference>
<dbReference type="GO" id="GO:0006189">
    <property type="term" value="P:'de novo' IMP biosynthetic process"/>
    <property type="evidence" value="ECO:0007669"/>
    <property type="project" value="UniProtKB-UniRule"/>
</dbReference>
<keyword evidence="3 7" id="KW-0547">Nucleotide-binding</keyword>
<dbReference type="PROSITE" id="PS50975">
    <property type="entry name" value="ATP_GRASP"/>
    <property type="match status" value="1"/>
</dbReference>
<keyword evidence="1 7" id="KW-0436">Ligase</keyword>
<dbReference type="InterPro" id="IPR013815">
    <property type="entry name" value="ATP_grasp_subdomain_1"/>
</dbReference>
<feature type="binding site" evidence="7">
    <location>
        <position position="322"/>
    </location>
    <ligand>
        <name>Mg(2+)</name>
        <dbReference type="ChEBI" id="CHEBI:18420"/>
    </ligand>
</feature>
<dbReference type="InterPro" id="IPR016185">
    <property type="entry name" value="PreATP-grasp_dom_sf"/>
</dbReference>
<dbReference type="Pfam" id="PF21244">
    <property type="entry name" value="PurT_C"/>
    <property type="match status" value="1"/>
</dbReference>
<comment type="caution">
    <text evidence="10">The sequence shown here is derived from an EMBL/GenBank/DDBJ whole genome shotgun (WGS) entry which is preliminary data.</text>
</comment>
<dbReference type="SUPFAM" id="SSF52440">
    <property type="entry name" value="PreATP-grasp domain"/>
    <property type="match status" value="1"/>
</dbReference>
<keyword evidence="5 7" id="KW-0067">ATP-binding</keyword>
<feature type="binding site" evidence="7">
    <location>
        <begin position="51"/>
        <end position="52"/>
    </location>
    <ligand>
        <name>N(1)-(5-phospho-beta-D-ribosyl)glycinamide</name>
        <dbReference type="ChEBI" id="CHEBI:143788"/>
    </ligand>
</feature>
<comment type="similarity">
    <text evidence="7">Belongs to the PurK/PurT family.</text>
</comment>
<dbReference type="eggNOG" id="COG0027">
    <property type="taxonomic scope" value="Bacteria"/>
</dbReference>
<dbReference type="OrthoDB" id="9804625at2"/>
<keyword evidence="6 7" id="KW-0460">Magnesium</keyword>
<dbReference type="GO" id="GO:0000287">
    <property type="term" value="F:magnesium ion binding"/>
    <property type="evidence" value="ECO:0007669"/>
    <property type="project" value="InterPro"/>
</dbReference>
<keyword evidence="4 7" id="KW-0658">Purine biosynthesis</keyword>
<keyword evidence="10" id="KW-0808">Transferase</keyword>
<feature type="binding site" evidence="7">
    <location>
        <position position="403"/>
    </location>
    <ligand>
        <name>N(1)-(5-phospho-beta-D-ribosyl)glycinamide</name>
        <dbReference type="ChEBI" id="CHEBI:143788"/>
    </ligand>
</feature>
<dbReference type="Gene3D" id="3.30.1490.20">
    <property type="entry name" value="ATP-grasp fold, A domain"/>
    <property type="match status" value="1"/>
</dbReference>
<evidence type="ECO:0000256" key="6">
    <source>
        <dbReference type="ARBA" id="ARBA00022842"/>
    </source>
</evidence>
<dbReference type="EC" id="6.3.1.21" evidence="7"/>
<dbReference type="GO" id="GO:0005524">
    <property type="term" value="F:ATP binding"/>
    <property type="evidence" value="ECO:0007669"/>
    <property type="project" value="UniProtKB-UniRule"/>
</dbReference>
<dbReference type="InterPro" id="IPR048740">
    <property type="entry name" value="PurT_C"/>
</dbReference>
<feature type="compositionally biased region" description="Polar residues" evidence="8">
    <location>
        <begin position="15"/>
        <end position="30"/>
    </location>
</feature>
<dbReference type="Pfam" id="PF22660">
    <property type="entry name" value="RS_preATP-grasp-like"/>
    <property type="match status" value="1"/>
</dbReference>
<dbReference type="HOGENOM" id="CLU_011534_1_3_11"/>
<gene>
    <name evidence="7" type="primary">purT</name>
    <name evidence="10" type="ORF">HMPREF9156_00014</name>
</gene>
<evidence type="ECO:0000256" key="2">
    <source>
        <dbReference type="ARBA" id="ARBA00022723"/>
    </source>
</evidence>